<feature type="transmembrane region" description="Helical" evidence="1">
    <location>
        <begin position="12"/>
        <end position="34"/>
    </location>
</feature>
<accession>A4GIE7</accession>
<organism evidence="3">
    <name type="scientific">uncultured marine bacterium HF10_19P19</name>
    <dbReference type="NCBI Taxonomy" id="413067"/>
    <lineage>
        <taxon>Bacteria</taxon>
        <taxon>environmental samples</taxon>
    </lineage>
</organism>
<sequence length="288" mass="31251">MKLLYLSKAMFHLIKTVIVAGSLWGLIAVIPAAADKRHLLLQSTTSTLNSGLYDVILPAFTKKSGIEVRVVAVGTGQALRNAANCDGDLVLVHSPEDEKAFMKKGFGARRLEVMQNRFVLLGPADDPANIKDATTVSAALRAIANSQSRFLSRGDDSGTHTRERRLWSEAGINLSSAPGSWYLEAGQGMGASINLAVQLDAYLLSDISTWLAFGNKSRHRLLYEDTSDSLLNRYSVLTVNPSHCPSVNQGGANRFADWLSSIEGQQQIAAFTLDGQQMFLPANQSSKR</sequence>
<keyword evidence="1" id="KW-0472">Membrane</keyword>
<name>A4GIE7_9BACT</name>
<keyword evidence="1" id="KW-1133">Transmembrane helix</keyword>
<protein>
    <submittedName>
        <fullName evidence="3">Sulfate/tungstate uptake family ABC transporter periplasmic substrate-binding protein</fullName>
    </submittedName>
</protein>
<evidence type="ECO:0000259" key="2">
    <source>
        <dbReference type="Pfam" id="PF12849"/>
    </source>
</evidence>
<evidence type="ECO:0000256" key="1">
    <source>
        <dbReference type="SAM" id="Phobius"/>
    </source>
</evidence>
<dbReference type="InterPro" id="IPR024370">
    <property type="entry name" value="PBP_domain"/>
</dbReference>
<dbReference type="PANTHER" id="PTHR37945">
    <property type="entry name" value="EXTRACELLULAR TUNGSTATE BINDING PROTEIN"/>
    <property type="match status" value="1"/>
</dbReference>
<dbReference type="PANTHER" id="PTHR37945:SF1">
    <property type="entry name" value="EXTRACELLULAR TUNGSTATE BINDING PROTEIN"/>
    <property type="match status" value="1"/>
</dbReference>
<dbReference type="Gene3D" id="3.40.190.10">
    <property type="entry name" value="Periplasmic binding protein-like II"/>
    <property type="match status" value="2"/>
</dbReference>
<gene>
    <name evidence="3" type="ORF">ALOHA_HF1019P19.20c</name>
</gene>
<reference evidence="3" key="1">
    <citation type="journal article" date="2007" name="Environ. Microbiol.">
        <title>Proteorhodopsin photosystem gene clusters exhibit co-evolutionary trends and shared ancestry among diverse marine microbial phyla.</title>
        <authorList>
            <person name="McCarren J."/>
            <person name="Delong E.F."/>
        </authorList>
    </citation>
    <scope>NUCLEOTIDE SEQUENCE</scope>
</reference>
<evidence type="ECO:0000313" key="3">
    <source>
        <dbReference type="EMBL" id="ABL60957.1"/>
    </source>
</evidence>
<feature type="domain" description="PBP" evidence="2">
    <location>
        <begin position="39"/>
        <end position="261"/>
    </location>
</feature>
<dbReference type="EMBL" id="EF100190">
    <property type="protein sequence ID" value="ABL60957.1"/>
    <property type="molecule type" value="Genomic_DNA"/>
</dbReference>
<dbReference type="SUPFAM" id="SSF53850">
    <property type="entry name" value="Periplasmic binding protein-like II"/>
    <property type="match status" value="1"/>
</dbReference>
<reference evidence="3" key="2">
    <citation type="journal article" date="2007" name="Proc. Natl. Acad. Sci. U.S.A.">
        <title>Proteorhodopsin photosystem gene expression enables photophosphorylation in a heterologous host.</title>
        <authorList>
            <person name="Martinez A."/>
            <person name="Bradley A.S."/>
            <person name="Waldbauer J.R."/>
            <person name="Summons R.E."/>
            <person name="Delong E.F."/>
        </authorList>
    </citation>
    <scope>NUCLEOTIDE SEQUENCE</scope>
</reference>
<proteinExistence type="predicted"/>
<dbReference type="InterPro" id="IPR052738">
    <property type="entry name" value="ABC-Tungstate_binding"/>
</dbReference>
<keyword evidence="1" id="KW-0812">Transmembrane</keyword>
<dbReference type="Pfam" id="PF12849">
    <property type="entry name" value="PBP_like_2"/>
    <property type="match status" value="1"/>
</dbReference>
<dbReference type="AlphaFoldDB" id="A4GIE7"/>